<keyword evidence="2" id="KW-1185">Reference proteome</keyword>
<dbReference type="EMBL" id="WNYA01000002">
    <property type="protein sequence ID" value="KAG8589044.1"/>
    <property type="molecule type" value="Genomic_DNA"/>
</dbReference>
<name>A0AAV7CVC0_ENGPU</name>
<proteinExistence type="predicted"/>
<organism evidence="1 2">
    <name type="scientific">Engystomops pustulosus</name>
    <name type="common">Tungara frog</name>
    <name type="synonym">Physalaemus pustulosus</name>
    <dbReference type="NCBI Taxonomy" id="76066"/>
    <lineage>
        <taxon>Eukaryota</taxon>
        <taxon>Metazoa</taxon>
        <taxon>Chordata</taxon>
        <taxon>Craniata</taxon>
        <taxon>Vertebrata</taxon>
        <taxon>Euteleostomi</taxon>
        <taxon>Amphibia</taxon>
        <taxon>Batrachia</taxon>
        <taxon>Anura</taxon>
        <taxon>Neobatrachia</taxon>
        <taxon>Hyloidea</taxon>
        <taxon>Leptodactylidae</taxon>
        <taxon>Leiuperinae</taxon>
        <taxon>Engystomops</taxon>
    </lineage>
</organism>
<dbReference type="AlphaFoldDB" id="A0AAV7CVC0"/>
<reference evidence="1" key="1">
    <citation type="thesis" date="2020" institute="ProQuest LLC" country="789 East Eisenhower Parkway, Ann Arbor, MI, USA">
        <title>Comparative Genomics and Chromosome Evolution.</title>
        <authorList>
            <person name="Mudd A.B."/>
        </authorList>
    </citation>
    <scope>NUCLEOTIDE SEQUENCE</scope>
    <source>
        <strain evidence="1">237g6f4</strain>
        <tissue evidence="1">Blood</tissue>
    </source>
</reference>
<gene>
    <name evidence="1" type="ORF">GDO81_006224</name>
</gene>
<accession>A0AAV7CVC0</accession>
<comment type="caution">
    <text evidence="1">The sequence shown here is derived from an EMBL/GenBank/DDBJ whole genome shotgun (WGS) entry which is preliminary data.</text>
</comment>
<sequence length="80" mass="9199">MISISSGAGQLSTSGIYDSSWLYMQTMENTISRKRHNWNFSNSSSSGHDYSNLEIIHLKDPKLYVYLVSFVVERVEYTVE</sequence>
<protein>
    <submittedName>
        <fullName evidence="1">Uncharacterized protein</fullName>
    </submittedName>
</protein>
<evidence type="ECO:0000313" key="1">
    <source>
        <dbReference type="EMBL" id="KAG8589044.1"/>
    </source>
</evidence>
<dbReference type="Proteomes" id="UP000824782">
    <property type="component" value="Unassembled WGS sequence"/>
</dbReference>
<evidence type="ECO:0000313" key="2">
    <source>
        <dbReference type="Proteomes" id="UP000824782"/>
    </source>
</evidence>